<accession>A0A3M0K7E7</accession>
<evidence type="ECO:0000313" key="2">
    <source>
        <dbReference type="EMBL" id="RMC03037.1"/>
    </source>
</evidence>
<feature type="region of interest" description="Disordered" evidence="1">
    <location>
        <begin position="99"/>
        <end position="141"/>
    </location>
</feature>
<dbReference type="Proteomes" id="UP000269221">
    <property type="component" value="Unassembled WGS sequence"/>
</dbReference>
<protein>
    <submittedName>
        <fullName evidence="2">Uncharacterized protein</fullName>
    </submittedName>
</protein>
<dbReference type="EMBL" id="QRBI01000131">
    <property type="protein sequence ID" value="RMC03037.1"/>
    <property type="molecule type" value="Genomic_DNA"/>
</dbReference>
<evidence type="ECO:0000313" key="3">
    <source>
        <dbReference type="Proteomes" id="UP000269221"/>
    </source>
</evidence>
<name>A0A3M0K7E7_HIRRU</name>
<keyword evidence="3" id="KW-1185">Reference proteome</keyword>
<reference evidence="2 3" key="1">
    <citation type="submission" date="2018-07" db="EMBL/GenBank/DDBJ databases">
        <title>A high quality draft genome assembly of the barn swallow (H. rustica rustica).</title>
        <authorList>
            <person name="Formenti G."/>
            <person name="Chiara M."/>
            <person name="Poveda L."/>
            <person name="Francoijs K.-J."/>
            <person name="Bonisoli-Alquati A."/>
            <person name="Canova L."/>
            <person name="Gianfranceschi L."/>
            <person name="Horner D.S."/>
            <person name="Saino N."/>
        </authorList>
    </citation>
    <scope>NUCLEOTIDE SEQUENCE [LARGE SCALE GENOMIC DNA]</scope>
    <source>
        <strain evidence="2">Chelidonia</strain>
        <tissue evidence="2">Blood</tissue>
    </source>
</reference>
<gene>
    <name evidence="2" type="ORF">DUI87_20230</name>
</gene>
<dbReference type="AlphaFoldDB" id="A0A3M0K7E7"/>
<evidence type="ECO:0000256" key="1">
    <source>
        <dbReference type="SAM" id="MobiDB-lite"/>
    </source>
</evidence>
<sequence>MTGLSGLTLKSVQEGFIAQDKDRPYLAVLAANFNIENRDWEDKDDQGFRLQQYQINLAAAALADEWILPPPPASLLVEAAALSDRPAATALGLQMNSGRWQEPLHSPDAPHATSAREPQEPAMRSQEFDNSGFPPHGPRGSAAKPRFCTGCDFVNAHILPLKSTRPPRGSVIWPKKVISNISIDLCHHLVTFYFWNEKNGISLHPPPVTSWQPGAVHPHLPAVAVVPHTDEERQEDDSMG</sequence>
<proteinExistence type="predicted"/>
<organism evidence="2 3">
    <name type="scientific">Hirundo rustica rustica</name>
    <dbReference type="NCBI Taxonomy" id="333673"/>
    <lineage>
        <taxon>Eukaryota</taxon>
        <taxon>Metazoa</taxon>
        <taxon>Chordata</taxon>
        <taxon>Craniata</taxon>
        <taxon>Vertebrata</taxon>
        <taxon>Euteleostomi</taxon>
        <taxon>Archelosauria</taxon>
        <taxon>Archosauria</taxon>
        <taxon>Dinosauria</taxon>
        <taxon>Saurischia</taxon>
        <taxon>Theropoda</taxon>
        <taxon>Coelurosauria</taxon>
        <taxon>Aves</taxon>
        <taxon>Neognathae</taxon>
        <taxon>Neoaves</taxon>
        <taxon>Telluraves</taxon>
        <taxon>Australaves</taxon>
        <taxon>Passeriformes</taxon>
        <taxon>Sylvioidea</taxon>
        <taxon>Hirundinidae</taxon>
        <taxon>Hirundo</taxon>
    </lineage>
</organism>
<comment type="caution">
    <text evidence="2">The sequence shown here is derived from an EMBL/GenBank/DDBJ whole genome shotgun (WGS) entry which is preliminary data.</text>
</comment>